<dbReference type="Pfam" id="PF13639">
    <property type="entry name" value="zf-RING_2"/>
    <property type="match status" value="1"/>
</dbReference>
<dbReference type="GO" id="GO:0008270">
    <property type="term" value="F:zinc ion binding"/>
    <property type="evidence" value="ECO:0007669"/>
    <property type="project" value="UniProtKB-KW"/>
</dbReference>
<dbReference type="AlphaFoldDB" id="A0A1R3K840"/>
<dbReference type="InterPro" id="IPR050731">
    <property type="entry name" value="HRD1_E3_ubiq-ligases"/>
</dbReference>
<dbReference type="OrthoDB" id="989164at2759"/>
<organism evidence="6 7">
    <name type="scientific">Corchorus capsularis</name>
    <name type="common">Jute</name>
    <dbReference type="NCBI Taxonomy" id="210143"/>
    <lineage>
        <taxon>Eukaryota</taxon>
        <taxon>Viridiplantae</taxon>
        <taxon>Streptophyta</taxon>
        <taxon>Embryophyta</taxon>
        <taxon>Tracheophyta</taxon>
        <taxon>Spermatophyta</taxon>
        <taxon>Magnoliopsida</taxon>
        <taxon>eudicotyledons</taxon>
        <taxon>Gunneridae</taxon>
        <taxon>Pentapetalae</taxon>
        <taxon>rosids</taxon>
        <taxon>malvids</taxon>
        <taxon>Malvales</taxon>
        <taxon>Malvaceae</taxon>
        <taxon>Grewioideae</taxon>
        <taxon>Apeibeae</taxon>
        <taxon>Corchorus</taxon>
    </lineage>
</organism>
<evidence type="ECO:0000259" key="5">
    <source>
        <dbReference type="PROSITE" id="PS50089"/>
    </source>
</evidence>
<reference evidence="6 7" key="1">
    <citation type="submission" date="2013-09" db="EMBL/GenBank/DDBJ databases">
        <title>Corchorus capsularis genome sequencing.</title>
        <authorList>
            <person name="Alam M."/>
            <person name="Haque M.S."/>
            <person name="Islam M.S."/>
            <person name="Emdad E.M."/>
            <person name="Islam M.M."/>
            <person name="Ahmed B."/>
            <person name="Halim A."/>
            <person name="Hossen Q.M.M."/>
            <person name="Hossain M.Z."/>
            <person name="Ahmed R."/>
            <person name="Khan M.M."/>
            <person name="Islam R."/>
            <person name="Rashid M.M."/>
            <person name="Khan S.A."/>
            <person name="Rahman M.S."/>
            <person name="Alam M."/>
        </authorList>
    </citation>
    <scope>NUCLEOTIDE SEQUENCE [LARGE SCALE GENOMIC DNA]</scope>
    <source>
        <strain evidence="7">cv. CVL-1</strain>
        <tissue evidence="6">Whole seedling</tissue>
    </source>
</reference>
<dbReference type="SMART" id="SM00184">
    <property type="entry name" value="RING"/>
    <property type="match status" value="1"/>
</dbReference>
<dbReference type="Gene3D" id="3.30.40.10">
    <property type="entry name" value="Zinc/RING finger domain, C3HC4 (zinc finger)"/>
    <property type="match status" value="1"/>
</dbReference>
<dbReference type="SUPFAM" id="SSF57850">
    <property type="entry name" value="RING/U-box"/>
    <property type="match status" value="1"/>
</dbReference>
<accession>A0A1R3K840</accession>
<gene>
    <name evidence="6" type="ORF">CCACVL1_02501</name>
</gene>
<dbReference type="STRING" id="210143.A0A1R3K840"/>
<dbReference type="Pfam" id="PF14223">
    <property type="entry name" value="Retrotran_gag_2"/>
    <property type="match status" value="1"/>
</dbReference>
<dbReference type="GO" id="GO:0043161">
    <property type="term" value="P:proteasome-mediated ubiquitin-dependent protein catabolic process"/>
    <property type="evidence" value="ECO:0007669"/>
    <property type="project" value="TreeGrafter"/>
</dbReference>
<dbReference type="PROSITE" id="PS50089">
    <property type="entry name" value="ZF_RING_2"/>
    <property type="match status" value="1"/>
</dbReference>
<dbReference type="GO" id="GO:0061630">
    <property type="term" value="F:ubiquitin protein ligase activity"/>
    <property type="evidence" value="ECO:0007669"/>
    <property type="project" value="TreeGrafter"/>
</dbReference>
<keyword evidence="2 4" id="KW-0863">Zinc-finger</keyword>
<name>A0A1R3K840_COCAP</name>
<dbReference type="Proteomes" id="UP000188268">
    <property type="component" value="Unassembled WGS sequence"/>
</dbReference>
<dbReference type="EMBL" id="AWWV01006096">
    <property type="protein sequence ID" value="OMP03224.1"/>
    <property type="molecule type" value="Genomic_DNA"/>
</dbReference>
<sequence length="353" mass="40395">MSGFIVRYVGVTVDIDDAAVVAEEEEDRCAICLELFKNRFRQTLSCSHQFHTACLVQWLSRKDNCPVCRRPVPQHDKLAKSMWKTRVRAATAALELITAFLPDLCPRKPFYVIVRVDPINMDLLVVDGKGNAMRAIIQRTRIQSQEELTTMKFDGSRSMQEHIIEMTNIAARLKTLGMNVDESFMVQFILNSLPPEYGPFQINYNATNDKWDVNELSSRLAQEESRLKKTGSHSINLMGQGAGKELKSKPKKFKKKRMSDNALQTAQKKELTDRCHFCKREGNYQKDCLKCKALFENKGIIHYVSVCYESNLAEVPSITWWLDTRATSHVSNMMQGFLTIQTTNPNKIGYYGF</sequence>
<dbReference type="InterPro" id="IPR013083">
    <property type="entry name" value="Znf_RING/FYVE/PHD"/>
</dbReference>
<keyword evidence="1" id="KW-0479">Metal-binding</keyword>
<keyword evidence="7" id="KW-1185">Reference proteome</keyword>
<dbReference type="PANTHER" id="PTHR22763">
    <property type="entry name" value="RING ZINC FINGER PROTEIN"/>
    <property type="match status" value="1"/>
</dbReference>
<dbReference type="PANTHER" id="PTHR22763:SF162">
    <property type="entry name" value="TRANSMEMBRANE E3 UBIQUITIN-PROTEIN LIGASE 1"/>
    <property type="match status" value="1"/>
</dbReference>
<evidence type="ECO:0000313" key="6">
    <source>
        <dbReference type="EMBL" id="OMP03224.1"/>
    </source>
</evidence>
<dbReference type="Gramene" id="OMP03224">
    <property type="protein sequence ID" value="OMP03224"/>
    <property type="gene ID" value="CCACVL1_02501"/>
</dbReference>
<evidence type="ECO:0000256" key="1">
    <source>
        <dbReference type="ARBA" id="ARBA00022723"/>
    </source>
</evidence>
<evidence type="ECO:0000256" key="4">
    <source>
        <dbReference type="PROSITE-ProRule" id="PRU00175"/>
    </source>
</evidence>
<proteinExistence type="predicted"/>
<evidence type="ECO:0000256" key="3">
    <source>
        <dbReference type="ARBA" id="ARBA00022833"/>
    </source>
</evidence>
<dbReference type="InterPro" id="IPR001841">
    <property type="entry name" value="Znf_RING"/>
</dbReference>
<keyword evidence="3" id="KW-0862">Zinc</keyword>
<evidence type="ECO:0000313" key="7">
    <source>
        <dbReference type="Proteomes" id="UP000188268"/>
    </source>
</evidence>
<feature type="domain" description="RING-type" evidence="5">
    <location>
        <begin position="29"/>
        <end position="69"/>
    </location>
</feature>
<comment type="caution">
    <text evidence="6">The sequence shown here is derived from an EMBL/GenBank/DDBJ whole genome shotgun (WGS) entry which is preliminary data.</text>
</comment>
<dbReference type="GO" id="GO:0012505">
    <property type="term" value="C:endomembrane system"/>
    <property type="evidence" value="ECO:0007669"/>
    <property type="project" value="TreeGrafter"/>
</dbReference>
<evidence type="ECO:0000256" key="2">
    <source>
        <dbReference type="ARBA" id="ARBA00022771"/>
    </source>
</evidence>
<protein>
    <submittedName>
        <fullName evidence="6">Zinc finger, RING-type</fullName>
    </submittedName>
</protein>